<evidence type="ECO:0000313" key="11">
    <source>
        <dbReference type="EMBL" id="RPB07698.1"/>
    </source>
</evidence>
<evidence type="ECO:0000256" key="8">
    <source>
        <dbReference type="SAM" id="MobiDB-lite"/>
    </source>
</evidence>
<keyword evidence="6 9" id="KW-0472">Membrane</keyword>
<evidence type="ECO:0000256" key="5">
    <source>
        <dbReference type="ARBA" id="ARBA00022989"/>
    </source>
</evidence>
<keyword evidence="2 9" id="KW-0812">Transmembrane</keyword>
<evidence type="ECO:0000256" key="3">
    <source>
        <dbReference type="ARBA" id="ARBA00022801"/>
    </source>
</evidence>
<dbReference type="GO" id="GO:0005789">
    <property type="term" value="C:endoplasmic reticulum membrane"/>
    <property type="evidence" value="ECO:0007669"/>
    <property type="project" value="UniProtKB-SubCell"/>
</dbReference>
<dbReference type="CDD" id="cd03388">
    <property type="entry name" value="PAP2_SPPase1"/>
    <property type="match status" value="1"/>
</dbReference>
<reference evidence="11 12" key="1">
    <citation type="journal article" date="2018" name="Nat. Ecol. Evol.">
        <title>Pezizomycetes genomes reveal the molecular basis of ectomycorrhizal truffle lifestyle.</title>
        <authorList>
            <person name="Murat C."/>
            <person name="Payen T."/>
            <person name="Noel B."/>
            <person name="Kuo A."/>
            <person name="Morin E."/>
            <person name="Chen J."/>
            <person name="Kohler A."/>
            <person name="Krizsan K."/>
            <person name="Balestrini R."/>
            <person name="Da Silva C."/>
            <person name="Montanini B."/>
            <person name="Hainaut M."/>
            <person name="Levati E."/>
            <person name="Barry K.W."/>
            <person name="Belfiori B."/>
            <person name="Cichocki N."/>
            <person name="Clum A."/>
            <person name="Dockter R.B."/>
            <person name="Fauchery L."/>
            <person name="Guy J."/>
            <person name="Iotti M."/>
            <person name="Le Tacon F."/>
            <person name="Lindquist E.A."/>
            <person name="Lipzen A."/>
            <person name="Malagnac F."/>
            <person name="Mello A."/>
            <person name="Molinier V."/>
            <person name="Miyauchi S."/>
            <person name="Poulain J."/>
            <person name="Riccioni C."/>
            <person name="Rubini A."/>
            <person name="Sitrit Y."/>
            <person name="Splivallo R."/>
            <person name="Traeger S."/>
            <person name="Wang M."/>
            <person name="Zifcakova L."/>
            <person name="Wipf D."/>
            <person name="Zambonelli A."/>
            <person name="Paolocci F."/>
            <person name="Nowrousian M."/>
            <person name="Ottonello S."/>
            <person name="Baldrian P."/>
            <person name="Spatafora J.W."/>
            <person name="Henrissat B."/>
            <person name="Nagy L.G."/>
            <person name="Aury J.M."/>
            <person name="Wincker P."/>
            <person name="Grigoriev I.V."/>
            <person name="Bonfante P."/>
            <person name="Martin F.M."/>
        </authorList>
    </citation>
    <scope>NUCLEOTIDE SEQUENCE [LARGE SCALE GENOMIC DNA]</scope>
    <source>
        <strain evidence="11 12">CCBAS932</strain>
    </source>
</reference>
<organism evidence="11 12">
    <name type="scientific">Morchella conica CCBAS932</name>
    <dbReference type="NCBI Taxonomy" id="1392247"/>
    <lineage>
        <taxon>Eukaryota</taxon>
        <taxon>Fungi</taxon>
        <taxon>Dikarya</taxon>
        <taxon>Ascomycota</taxon>
        <taxon>Pezizomycotina</taxon>
        <taxon>Pezizomycetes</taxon>
        <taxon>Pezizales</taxon>
        <taxon>Morchellaceae</taxon>
        <taxon>Morchella</taxon>
    </lineage>
</organism>
<protein>
    <submittedName>
        <fullName evidence="11">PAP2 domain-containing protein</fullName>
    </submittedName>
</protein>
<evidence type="ECO:0000256" key="2">
    <source>
        <dbReference type="ARBA" id="ARBA00022692"/>
    </source>
</evidence>
<dbReference type="PANTHER" id="PTHR14969:SF28">
    <property type="entry name" value="DIHYDROSPHINGOSINE 1-PHOSPHATE PHOSPHATASE LCB3-RELATED"/>
    <property type="match status" value="1"/>
</dbReference>
<evidence type="ECO:0000256" key="1">
    <source>
        <dbReference type="ARBA" id="ARBA00004477"/>
    </source>
</evidence>
<feature type="region of interest" description="Disordered" evidence="8">
    <location>
        <begin position="410"/>
        <end position="429"/>
    </location>
</feature>
<evidence type="ECO:0000256" key="9">
    <source>
        <dbReference type="SAM" id="Phobius"/>
    </source>
</evidence>
<feature type="transmembrane region" description="Helical" evidence="9">
    <location>
        <begin position="203"/>
        <end position="222"/>
    </location>
</feature>
<keyword evidence="12" id="KW-1185">Reference proteome</keyword>
<sequence length="512" mass="57149">MGAAQPDTATEVEKGQTKVDAGLLPRDHYKYRLPRWRYMARQKLLPLVRWETPYLAYFQEHCRTPFLDSYFALTANLGTHTFFMIMLPVLFWFGYTTLGRGMVHILASGVFFSGFLKVLIALSLPRPLSPPLHRITMSGSAALEYGFPSTHSTNAVSVALYGILSLRSTPDVSTTLRFSLEALAWVYAISIVLGRLYCGMHGFFDVIVGICLGAVLAIVDWVSRDAVDAFVFSGSWQVPVVFIVVGLIMVRIHPEPADSCPCFDDGVAFAAVVMGCDVGHWHYAQSSWSWNEPVPATVPYSYEELGLTKSVLRVVAGVCVIFAWREFMKPTLHHFLPPLYRVIESIGLSLPRKHFTPASEYKKVPRLPDDTLFGLSELPALIHSFRRPRSDSVGPQSAADAYETLAYREKKRRESIGTSQSRSPSVPRDVAKYENEMGNGNVDVKALVVDSDDEKAEAEVFRKIERPRVRYDVEVVTKLVVYAGIAWFAVEGIPIFLEIIGLGIASHGFEAR</sequence>
<comment type="similarity">
    <text evidence="7">Belongs to the type 2 lipid phosphate phosphatase family.</text>
</comment>
<evidence type="ECO:0000256" key="6">
    <source>
        <dbReference type="ARBA" id="ARBA00023136"/>
    </source>
</evidence>
<proteinExistence type="inferred from homology"/>
<evidence type="ECO:0000256" key="4">
    <source>
        <dbReference type="ARBA" id="ARBA00022824"/>
    </source>
</evidence>
<dbReference type="InterPro" id="IPR000326">
    <property type="entry name" value="PAP2/HPO"/>
</dbReference>
<dbReference type="SUPFAM" id="SSF48317">
    <property type="entry name" value="Acid phosphatase/Vanadium-dependent haloperoxidase"/>
    <property type="match status" value="1"/>
</dbReference>
<dbReference type="AlphaFoldDB" id="A0A3N4KDY5"/>
<dbReference type="EMBL" id="ML119177">
    <property type="protein sequence ID" value="RPB07698.1"/>
    <property type="molecule type" value="Genomic_DNA"/>
</dbReference>
<gene>
    <name evidence="11" type="ORF">P167DRAFT_539956</name>
</gene>
<dbReference type="Proteomes" id="UP000277580">
    <property type="component" value="Unassembled WGS sequence"/>
</dbReference>
<feature type="transmembrane region" description="Helical" evidence="9">
    <location>
        <begin position="70"/>
        <end position="93"/>
    </location>
</feature>
<dbReference type="Pfam" id="PF01569">
    <property type="entry name" value="PAP2"/>
    <property type="match status" value="1"/>
</dbReference>
<name>A0A3N4KDY5_9PEZI</name>
<dbReference type="FunCoup" id="A0A3N4KDY5">
    <property type="interactions" value="367"/>
</dbReference>
<evidence type="ECO:0000259" key="10">
    <source>
        <dbReference type="SMART" id="SM00014"/>
    </source>
</evidence>
<dbReference type="InParanoid" id="A0A3N4KDY5"/>
<feature type="transmembrane region" description="Helical" evidence="9">
    <location>
        <begin position="229"/>
        <end position="250"/>
    </location>
</feature>
<keyword evidence="4" id="KW-0256">Endoplasmic reticulum</keyword>
<dbReference type="OrthoDB" id="301434at2759"/>
<evidence type="ECO:0000256" key="7">
    <source>
        <dbReference type="ARBA" id="ARBA00038324"/>
    </source>
</evidence>
<dbReference type="STRING" id="1392247.A0A3N4KDY5"/>
<comment type="subcellular location">
    <subcellularLocation>
        <location evidence="1">Endoplasmic reticulum membrane</location>
        <topology evidence="1">Multi-pass membrane protein</topology>
    </subcellularLocation>
</comment>
<accession>A0A3N4KDY5</accession>
<dbReference type="PANTHER" id="PTHR14969">
    <property type="entry name" value="SPHINGOSINE-1-PHOSPHATE PHOSPHOHYDROLASE"/>
    <property type="match status" value="1"/>
</dbReference>
<dbReference type="Gene3D" id="1.20.144.10">
    <property type="entry name" value="Phosphatidic acid phosphatase type 2/haloperoxidase"/>
    <property type="match status" value="1"/>
</dbReference>
<keyword evidence="5 9" id="KW-1133">Transmembrane helix</keyword>
<feature type="domain" description="Phosphatidic acid phosphatase type 2/haloperoxidase" evidence="10">
    <location>
        <begin position="97"/>
        <end position="221"/>
    </location>
</feature>
<evidence type="ECO:0000313" key="12">
    <source>
        <dbReference type="Proteomes" id="UP000277580"/>
    </source>
</evidence>
<feature type="transmembrane region" description="Helical" evidence="9">
    <location>
        <begin position="105"/>
        <end position="125"/>
    </location>
</feature>
<dbReference type="InterPro" id="IPR036938">
    <property type="entry name" value="PAP2/HPO_sf"/>
</dbReference>
<dbReference type="SMART" id="SM00014">
    <property type="entry name" value="acidPPc"/>
    <property type="match status" value="1"/>
</dbReference>
<dbReference type="GO" id="GO:0042392">
    <property type="term" value="F:sphingosine-1-phosphate phosphatase activity"/>
    <property type="evidence" value="ECO:0007669"/>
    <property type="project" value="TreeGrafter"/>
</dbReference>
<keyword evidence="3" id="KW-0378">Hydrolase</keyword>